<evidence type="ECO:0000256" key="8">
    <source>
        <dbReference type="ARBA" id="ARBA00023211"/>
    </source>
</evidence>
<dbReference type="EC" id="6.5.1.8" evidence="2"/>
<keyword evidence="11" id="KW-1185">Reference proteome</keyword>
<keyword evidence="3" id="KW-0436">Ligase</keyword>
<comment type="caution">
    <text evidence="10">The sequence shown here is derived from an EMBL/GenBank/DDBJ whole genome shotgun (WGS) entry which is preliminary data.</text>
</comment>
<dbReference type="PANTHER" id="PTHR43749:SF2">
    <property type="entry name" value="RNA-SPLICING LIGASE RTCB"/>
    <property type="match status" value="1"/>
</dbReference>
<dbReference type="RefSeq" id="WP_240833269.1">
    <property type="nucleotide sequence ID" value="NZ_JAKWBL010000004.1"/>
</dbReference>
<keyword evidence="6" id="KW-0692">RNA repair</keyword>
<reference evidence="10 11" key="1">
    <citation type="submission" date="2022-02" db="EMBL/GenBank/DDBJ databases">
        <authorList>
            <person name="Min J."/>
        </authorList>
    </citation>
    <scope>NUCLEOTIDE SEQUENCE [LARGE SCALE GENOMIC DNA]</scope>
    <source>
        <strain evidence="10 11">GR10-1</strain>
    </source>
</reference>
<name>A0ABS9SR64_9BACT</name>
<comment type="cofactor">
    <cofactor evidence="1">
        <name>Mn(2+)</name>
        <dbReference type="ChEBI" id="CHEBI:29035"/>
    </cofactor>
</comment>
<evidence type="ECO:0000256" key="2">
    <source>
        <dbReference type="ARBA" id="ARBA00012726"/>
    </source>
</evidence>
<gene>
    <name evidence="10" type="ORF">MKP09_24520</name>
</gene>
<dbReference type="EMBL" id="JAKWBL010000004">
    <property type="protein sequence ID" value="MCH5600849.1"/>
    <property type="molecule type" value="Genomic_DNA"/>
</dbReference>
<evidence type="ECO:0000256" key="3">
    <source>
        <dbReference type="ARBA" id="ARBA00022598"/>
    </source>
</evidence>
<keyword evidence="7" id="KW-0342">GTP-binding</keyword>
<dbReference type="Proteomes" id="UP001202248">
    <property type="component" value="Unassembled WGS sequence"/>
</dbReference>
<evidence type="ECO:0000313" key="11">
    <source>
        <dbReference type="Proteomes" id="UP001202248"/>
    </source>
</evidence>
<dbReference type="InterPro" id="IPR036025">
    <property type="entry name" value="RtcB-like_sf"/>
</dbReference>
<dbReference type="InterPro" id="IPR001233">
    <property type="entry name" value="RtcB"/>
</dbReference>
<dbReference type="Pfam" id="PF01139">
    <property type="entry name" value="RtcB"/>
    <property type="match status" value="1"/>
</dbReference>
<keyword evidence="4" id="KW-0479">Metal-binding</keyword>
<evidence type="ECO:0000256" key="1">
    <source>
        <dbReference type="ARBA" id="ARBA00001936"/>
    </source>
</evidence>
<evidence type="ECO:0000256" key="4">
    <source>
        <dbReference type="ARBA" id="ARBA00022723"/>
    </source>
</evidence>
<comment type="catalytic activity">
    <reaction evidence="9">
        <text>a 3'-end 3'-phospho-ribonucleotide-RNA + a 5'-end dephospho-ribonucleoside-RNA + GTP = a ribonucleotidyl-ribonucleotide-RNA + GMP + diphosphate</text>
        <dbReference type="Rhea" id="RHEA:68076"/>
        <dbReference type="Rhea" id="RHEA-COMP:10463"/>
        <dbReference type="Rhea" id="RHEA-COMP:13936"/>
        <dbReference type="Rhea" id="RHEA-COMP:17355"/>
        <dbReference type="ChEBI" id="CHEBI:33019"/>
        <dbReference type="ChEBI" id="CHEBI:37565"/>
        <dbReference type="ChEBI" id="CHEBI:58115"/>
        <dbReference type="ChEBI" id="CHEBI:83062"/>
        <dbReference type="ChEBI" id="CHEBI:138284"/>
        <dbReference type="ChEBI" id="CHEBI:173118"/>
        <dbReference type="EC" id="6.5.1.8"/>
    </reaction>
</comment>
<evidence type="ECO:0000313" key="10">
    <source>
        <dbReference type="EMBL" id="MCH5600849.1"/>
    </source>
</evidence>
<evidence type="ECO:0000256" key="5">
    <source>
        <dbReference type="ARBA" id="ARBA00022741"/>
    </source>
</evidence>
<sequence>MSKLNVTGKELRAIGYPEGPVISVAMNVMQKAYKHKSKEEAFDVLKKILAAPKDYATDETFGSIAQQLMPKPKDVAGAEISLNQNGIHFNIFGQEHIDEGAMHQMYQAAKLPVAVAGALMPDAHSGYGLPIGGVLATDNAVIPYGVGVDIGCRMCLSIFDINPKELTDRESFFARELGEATLFGSGAQFNQAANDEVMENELFYQIPLLKKLHGRTWKQLGTSGSGNHFAEFGLVSIPEKDDVLGIEAGNYVGFLTHSGSRALGANIANHFTKLAIGKRRLPQEAKNLAWLGLDEEEGMEYWLAMNLAGDYASACHHVIHHKIAKQLGRRPVTMVENHHNFAWKELLDGKEVIVHRKGATPAGKNVLGIIPGSMTADGFIVKGRGETAAIHSASHGAGRKMSRTRAIQSVTDKQFRDELNKFGVKLMGGGLDESPFAYKDIHTVMQAQTALVDVVGKFTPKIVKMDGASHRSWKKKKDEIVGE</sequence>
<dbReference type="Gene3D" id="3.90.1860.10">
    <property type="entry name" value="tRNA-splicing ligase RtcB"/>
    <property type="match status" value="1"/>
</dbReference>
<evidence type="ECO:0000256" key="6">
    <source>
        <dbReference type="ARBA" id="ARBA00022800"/>
    </source>
</evidence>
<accession>A0ABS9SR64</accession>
<keyword evidence="8" id="KW-0464">Manganese</keyword>
<evidence type="ECO:0000256" key="7">
    <source>
        <dbReference type="ARBA" id="ARBA00023134"/>
    </source>
</evidence>
<dbReference type="PANTHER" id="PTHR43749">
    <property type="entry name" value="RNA-SPLICING LIGASE RTCB"/>
    <property type="match status" value="1"/>
</dbReference>
<dbReference type="InterPro" id="IPR052915">
    <property type="entry name" value="RtcB-like"/>
</dbReference>
<protein>
    <recommendedName>
        <fullName evidence="2">3'-phosphate/5'-hydroxy nucleic acid ligase</fullName>
        <ecNumber evidence="2">6.5.1.8</ecNumber>
    </recommendedName>
</protein>
<dbReference type="SUPFAM" id="SSF103365">
    <property type="entry name" value="Hypothetical protein PH1602"/>
    <property type="match status" value="1"/>
</dbReference>
<evidence type="ECO:0000256" key="9">
    <source>
        <dbReference type="ARBA" id="ARBA00047746"/>
    </source>
</evidence>
<proteinExistence type="predicted"/>
<organism evidence="10 11">
    <name type="scientific">Niabella ginsengisoli</name>
    <dbReference type="NCBI Taxonomy" id="522298"/>
    <lineage>
        <taxon>Bacteria</taxon>
        <taxon>Pseudomonadati</taxon>
        <taxon>Bacteroidota</taxon>
        <taxon>Chitinophagia</taxon>
        <taxon>Chitinophagales</taxon>
        <taxon>Chitinophagaceae</taxon>
        <taxon>Niabella</taxon>
    </lineage>
</organism>
<keyword evidence="5" id="KW-0547">Nucleotide-binding</keyword>